<proteinExistence type="predicted"/>
<name>A0A8X6YA96_9ARAC</name>
<dbReference type="OrthoDB" id="10413953at2759"/>
<keyword evidence="2" id="KW-1185">Reference proteome</keyword>
<organism evidence="1 2">
    <name type="scientific">Trichonephila inaurata madagascariensis</name>
    <dbReference type="NCBI Taxonomy" id="2747483"/>
    <lineage>
        <taxon>Eukaryota</taxon>
        <taxon>Metazoa</taxon>
        <taxon>Ecdysozoa</taxon>
        <taxon>Arthropoda</taxon>
        <taxon>Chelicerata</taxon>
        <taxon>Arachnida</taxon>
        <taxon>Araneae</taxon>
        <taxon>Araneomorphae</taxon>
        <taxon>Entelegynae</taxon>
        <taxon>Araneoidea</taxon>
        <taxon>Nephilidae</taxon>
        <taxon>Trichonephila</taxon>
        <taxon>Trichonephila inaurata</taxon>
    </lineage>
</organism>
<accession>A0A8X6YA96</accession>
<evidence type="ECO:0000313" key="1">
    <source>
        <dbReference type="EMBL" id="GFY68573.1"/>
    </source>
</evidence>
<protein>
    <submittedName>
        <fullName evidence="1">Uncharacterized protein</fullName>
    </submittedName>
</protein>
<dbReference type="Proteomes" id="UP000886998">
    <property type="component" value="Unassembled WGS sequence"/>
</dbReference>
<feature type="non-terminal residue" evidence="1">
    <location>
        <position position="1"/>
    </location>
</feature>
<reference evidence="1" key="1">
    <citation type="submission" date="2020-08" db="EMBL/GenBank/DDBJ databases">
        <title>Multicomponent nature underlies the extraordinary mechanical properties of spider dragline silk.</title>
        <authorList>
            <person name="Kono N."/>
            <person name="Nakamura H."/>
            <person name="Mori M."/>
            <person name="Yoshida Y."/>
            <person name="Ohtoshi R."/>
            <person name="Malay A.D."/>
            <person name="Moran D.A.P."/>
            <person name="Tomita M."/>
            <person name="Numata K."/>
            <person name="Arakawa K."/>
        </authorList>
    </citation>
    <scope>NUCLEOTIDE SEQUENCE</scope>
</reference>
<dbReference type="EMBL" id="BMAV01017128">
    <property type="protein sequence ID" value="GFY68573.1"/>
    <property type="molecule type" value="Genomic_DNA"/>
</dbReference>
<evidence type="ECO:0000313" key="2">
    <source>
        <dbReference type="Proteomes" id="UP000886998"/>
    </source>
</evidence>
<comment type="caution">
    <text evidence="1">The sequence shown here is derived from an EMBL/GenBank/DDBJ whole genome shotgun (WGS) entry which is preliminary data.</text>
</comment>
<gene>
    <name evidence="1" type="ORF">TNIN_70691</name>
</gene>
<dbReference type="AlphaFoldDB" id="A0A8X6YA96"/>
<sequence length="33" mass="4035">RRTKDADEDNKDIQYQHWIDDEISNLNDDNNED</sequence>